<keyword evidence="1" id="KW-0175">Coiled coil</keyword>
<dbReference type="KEGG" id="ndi:NDAI_0G04450"/>
<accession>J7SBN4</accession>
<dbReference type="OMA" id="HMMMNQP"/>
<dbReference type="OrthoDB" id="2253354at2759"/>
<dbReference type="HOGENOM" id="CLU_071870_0_0_1"/>
<evidence type="ECO:0000313" key="3">
    <source>
        <dbReference type="Proteomes" id="UP000000689"/>
    </source>
</evidence>
<name>J7SBN4_NAUDC</name>
<keyword evidence="3" id="KW-1185">Reference proteome</keyword>
<feature type="coiled-coil region" evidence="1">
    <location>
        <begin position="61"/>
        <end position="95"/>
    </location>
</feature>
<dbReference type="GeneID" id="13926909"/>
<dbReference type="AlphaFoldDB" id="J7SBN4"/>
<gene>
    <name evidence="2" type="primary">NDAI0G04450</name>
    <name evidence="2" type="ordered locus">NDAI_0G04450</name>
</gene>
<reference evidence="2 3" key="1">
    <citation type="journal article" date="2011" name="Proc. Natl. Acad. Sci. U.S.A.">
        <title>Evolutionary erosion of yeast sex chromosomes by mating-type switching accidents.</title>
        <authorList>
            <person name="Gordon J.L."/>
            <person name="Armisen D."/>
            <person name="Proux-Wera E."/>
            <person name="Oheigeartaigh S.S."/>
            <person name="Byrne K.P."/>
            <person name="Wolfe K.H."/>
        </authorList>
    </citation>
    <scope>NUCLEOTIDE SEQUENCE [LARGE SCALE GENOMIC DNA]</scope>
    <source>
        <strain evidence="3">ATCC 10597 / BCRC 20456 / CBS 421 / NBRC 0211 / NRRL Y-12639</strain>
    </source>
</reference>
<dbReference type="RefSeq" id="XP_003980106.1">
    <property type="nucleotide sequence ID" value="XM_003980057.1"/>
</dbReference>
<sequence>MLRQLLGRRLPVVVTRGTTQSSRLYSQTAALPSAHTQPNLKKKKVKYDRSVLKPILLILAFGSLLSAVSDKEREYNELERRYQLKIKILEELIERVESGDTDFRIDEELKHVNRLFLNSNKSVFLNDVKRLREEEKAAPGKGFVNTVVNEKEETLDDVLKSIMDEINDATVEGGDKSNYLSREHEVNTNEEIIKNKYRLEKLKEKEKKILEYIPETKTHIMTENVGDFTDAAKDNDIPKFL</sequence>
<dbReference type="EMBL" id="HE580273">
    <property type="protein sequence ID" value="CCK73430.1"/>
    <property type="molecule type" value="Genomic_DNA"/>
</dbReference>
<dbReference type="Proteomes" id="UP000000689">
    <property type="component" value="Chromosome 7"/>
</dbReference>
<proteinExistence type="predicted"/>
<organism evidence="2 3">
    <name type="scientific">Naumovozyma dairenensis (strain ATCC 10597 / BCRC 20456 / CBS 421 / NBRC 0211 / NRRL Y-12639)</name>
    <name type="common">Saccharomyces dairenensis</name>
    <dbReference type="NCBI Taxonomy" id="1071378"/>
    <lineage>
        <taxon>Eukaryota</taxon>
        <taxon>Fungi</taxon>
        <taxon>Dikarya</taxon>
        <taxon>Ascomycota</taxon>
        <taxon>Saccharomycotina</taxon>
        <taxon>Saccharomycetes</taxon>
        <taxon>Saccharomycetales</taxon>
        <taxon>Saccharomycetaceae</taxon>
        <taxon>Naumovozyma</taxon>
    </lineage>
</organism>
<protein>
    <recommendedName>
        <fullName evidence="4">Inner membrane assembly complex subunit 22</fullName>
    </recommendedName>
</protein>
<evidence type="ECO:0008006" key="4">
    <source>
        <dbReference type="Google" id="ProtNLM"/>
    </source>
</evidence>
<dbReference type="eggNOG" id="ENOG502S583">
    <property type="taxonomic scope" value="Eukaryota"/>
</dbReference>
<evidence type="ECO:0000313" key="2">
    <source>
        <dbReference type="EMBL" id="CCK73430.1"/>
    </source>
</evidence>
<evidence type="ECO:0000256" key="1">
    <source>
        <dbReference type="SAM" id="Coils"/>
    </source>
</evidence>